<proteinExistence type="predicted"/>
<evidence type="ECO:0000256" key="1">
    <source>
        <dbReference type="SAM" id="MobiDB-lite"/>
    </source>
</evidence>
<feature type="region of interest" description="Disordered" evidence="1">
    <location>
        <begin position="111"/>
        <end position="133"/>
    </location>
</feature>
<dbReference type="Proteomes" id="UP000321046">
    <property type="component" value="Unassembled WGS sequence"/>
</dbReference>
<gene>
    <name evidence="2" type="ORF">FRC96_01155</name>
</gene>
<organism evidence="2 3">
    <name type="scientific">Lujinxingia vulgaris</name>
    <dbReference type="NCBI Taxonomy" id="2600176"/>
    <lineage>
        <taxon>Bacteria</taxon>
        <taxon>Deltaproteobacteria</taxon>
        <taxon>Bradymonadales</taxon>
        <taxon>Lujinxingiaceae</taxon>
        <taxon>Lujinxingia</taxon>
    </lineage>
</organism>
<dbReference type="RefSeq" id="WP_146972208.1">
    <property type="nucleotide sequence ID" value="NZ_VOSL01000006.1"/>
</dbReference>
<dbReference type="OrthoDB" id="5515587at2"/>
<accession>A0A5C6XNU6</accession>
<protein>
    <submittedName>
        <fullName evidence="2">Uncharacterized protein</fullName>
    </submittedName>
</protein>
<evidence type="ECO:0000313" key="3">
    <source>
        <dbReference type="Proteomes" id="UP000321046"/>
    </source>
</evidence>
<dbReference type="AlphaFoldDB" id="A0A5C6XNU6"/>
<comment type="caution">
    <text evidence="2">The sequence shown here is derived from an EMBL/GenBank/DDBJ whole genome shotgun (WGS) entry which is preliminary data.</text>
</comment>
<name>A0A5C6XNU6_9DELT</name>
<reference evidence="2 3" key="1">
    <citation type="submission" date="2019-08" db="EMBL/GenBank/DDBJ databases">
        <title>Bradymonadales sp. TMQ2.</title>
        <authorList>
            <person name="Liang Q."/>
        </authorList>
    </citation>
    <scope>NUCLEOTIDE SEQUENCE [LARGE SCALE GENOMIC DNA]</scope>
    <source>
        <strain evidence="2 3">TMQ2</strain>
    </source>
</reference>
<sequence length="133" mass="14910">MGLNFRWNIFGFKARRVVKVRRELDALLSRRQERDALDDAPGAEPVLVAFPPGGRPQIYHFERGHRASQAARIRATQANLSGLPTPDYAPPTLEDLGAASALARHLHMHIRTESKTNSEDEQQQGRLAENHPV</sequence>
<dbReference type="EMBL" id="VOSL01000006">
    <property type="protein sequence ID" value="TXD43759.1"/>
    <property type="molecule type" value="Genomic_DNA"/>
</dbReference>
<evidence type="ECO:0000313" key="2">
    <source>
        <dbReference type="EMBL" id="TXD43759.1"/>
    </source>
</evidence>